<evidence type="ECO:0000313" key="3">
    <source>
        <dbReference type="EMBL" id="GAF26728.1"/>
    </source>
</evidence>
<proteinExistence type="predicted"/>
<gene>
    <name evidence="3" type="ORF">MTY_2068</name>
</gene>
<feature type="domain" description="Hydantoinase A/oxoprolinase" evidence="1">
    <location>
        <begin position="204"/>
        <end position="486"/>
    </location>
</feature>
<accession>A0A0S6UFK5</accession>
<feature type="domain" description="Hydantoinase/oxoprolinase N-terminal" evidence="2">
    <location>
        <begin position="29"/>
        <end position="182"/>
    </location>
</feature>
<dbReference type="GO" id="GO:0017168">
    <property type="term" value="F:5-oxoprolinase (ATP-hydrolyzing) activity"/>
    <property type="evidence" value="ECO:0007669"/>
    <property type="project" value="TreeGrafter"/>
</dbReference>
<dbReference type="AlphaFoldDB" id="A0A0S6UFK5"/>
<dbReference type="InterPro" id="IPR043129">
    <property type="entry name" value="ATPase_NBD"/>
</dbReference>
<dbReference type="SUPFAM" id="SSF53067">
    <property type="entry name" value="Actin-like ATPase domain"/>
    <property type="match status" value="1"/>
</dbReference>
<evidence type="ECO:0000259" key="1">
    <source>
        <dbReference type="Pfam" id="PF01968"/>
    </source>
</evidence>
<organism evidence="3">
    <name type="scientific">Moorella thermoacetica Y72</name>
    <dbReference type="NCBI Taxonomy" id="1325331"/>
    <lineage>
        <taxon>Bacteria</taxon>
        <taxon>Bacillati</taxon>
        <taxon>Bacillota</taxon>
        <taxon>Clostridia</taxon>
        <taxon>Neomoorellales</taxon>
        <taxon>Neomoorellaceae</taxon>
        <taxon>Neomoorella</taxon>
    </lineage>
</organism>
<dbReference type="Proteomes" id="UP000063718">
    <property type="component" value="Unassembled WGS sequence"/>
</dbReference>
<evidence type="ECO:0000259" key="2">
    <source>
        <dbReference type="Pfam" id="PF05378"/>
    </source>
</evidence>
<protein>
    <submittedName>
        <fullName evidence="3">N-methylhydantoinase A/acetone carboxylase, beta subunit</fullName>
    </submittedName>
</protein>
<dbReference type="Pfam" id="PF01968">
    <property type="entry name" value="Hydantoinase_A"/>
    <property type="match status" value="1"/>
</dbReference>
<reference evidence="3" key="1">
    <citation type="journal article" date="2014" name="Gene">
        <title>Genome-guided analysis of transformation efficiency and carbon dioxide assimilation by Moorella thermoacetica Y72.</title>
        <authorList>
            <person name="Tsukahara K."/>
            <person name="Kita A."/>
            <person name="Nakashimada Y."/>
            <person name="Hoshino T."/>
            <person name="Murakami K."/>
        </authorList>
    </citation>
    <scope>NUCLEOTIDE SEQUENCE [LARGE SCALE GENOMIC DNA]</scope>
    <source>
        <strain evidence="3">Y72</strain>
    </source>
</reference>
<dbReference type="InterPro" id="IPR045079">
    <property type="entry name" value="Oxoprolinase-like"/>
</dbReference>
<name>A0A0S6UFK5_NEOTH</name>
<sequence>MPCIRHYPEDLQPLAYRSKIKREARQMYVGLDMGGTHTDVVLIADGRVQRYCKTPTDPEDYLHTVTRALDEVLEDVATGDVQRLNLSTTVCTNAIVTGRTSPVGLLLEPGPGLNPAGLTCGAKNFILSGAIDHRGRPTSSLVATEIEAADKELRKAAIRHLAIVGKFSTRNPEHELQIKEALSPTYDFITLGHRLSGRLNYPRRVFTAYLNSAVASIYDAFATAINAYADGRQLPVVPDILKADGGTLSLAASRSLPVETILSGPSASIMGALALAPSSRDTIILDIGGTTTDIAFLADGVPLFEPLGITLAGYPTLVRALYSYSLGLGGDSCLRVRDGRLSIGPERLGPALALGGPAPTPTDALITMGRLDLGDKGAAHRGLDQLGDQLGLNTGEVANAIIKQMAGEIARQTRALLERINSRPVYTVREVLEDKKLRPEQVIVIGVPAPLLAAELEAAFGLPVVAPSLAGVANAIGAALSQPTTEITLQADTEQGFLTIPEEGIREKVQRGFNLEAARQRALAALQDRLRRLAPAAAGSELEVVEEQSFNMVSGFYTTGKNIRVKVQVKPRVSPLEGGEHNV</sequence>
<dbReference type="Pfam" id="PF05378">
    <property type="entry name" value="Hydant_A_N"/>
    <property type="match status" value="1"/>
</dbReference>
<dbReference type="InterPro" id="IPR002821">
    <property type="entry name" value="Hydantoinase_A"/>
</dbReference>
<dbReference type="GO" id="GO:0005829">
    <property type="term" value="C:cytosol"/>
    <property type="evidence" value="ECO:0007669"/>
    <property type="project" value="TreeGrafter"/>
</dbReference>
<dbReference type="PANTHER" id="PTHR11365:SF2">
    <property type="entry name" value="5-OXOPROLINASE"/>
    <property type="match status" value="1"/>
</dbReference>
<dbReference type="PANTHER" id="PTHR11365">
    <property type="entry name" value="5-OXOPROLINASE RELATED"/>
    <property type="match status" value="1"/>
</dbReference>
<dbReference type="EMBL" id="DF238840">
    <property type="protein sequence ID" value="GAF26728.1"/>
    <property type="molecule type" value="Genomic_DNA"/>
</dbReference>
<dbReference type="InterPro" id="IPR008040">
    <property type="entry name" value="Hydant_A_N"/>
</dbReference>
<dbReference type="GO" id="GO:0006749">
    <property type="term" value="P:glutathione metabolic process"/>
    <property type="evidence" value="ECO:0007669"/>
    <property type="project" value="TreeGrafter"/>
</dbReference>